<reference evidence="2" key="1">
    <citation type="submission" date="2022-10" db="EMBL/GenBank/DDBJ databases">
        <title>Determination and structural analysis of whole genome sequence of Sarocladium strictum F4-1.</title>
        <authorList>
            <person name="Hu L."/>
            <person name="Jiang Y."/>
        </authorList>
    </citation>
    <scope>NUCLEOTIDE SEQUENCE</scope>
    <source>
        <strain evidence="2">F4-1</strain>
    </source>
</reference>
<evidence type="ECO:0000313" key="2">
    <source>
        <dbReference type="EMBL" id="KAK0389230.1"/>
    </source>
</evidence>
<evidence type="ECO:0000313" key="3">
    <source>
        <dbReference type="Proteomes" id="UP001175261"/>
    </source>
</evidence>
<organism evidence="2 3">
    <name type="scientific">Sarocladium strictum</name>
    <name type="common">Black bundle disease fungus</name>
    <name type="synonym">Acremonium strictum</name>
    <dbReference type="NCBI Taxonomy" id="5046"/>
    <lineage>
        <taxon>Eukaryota</taxon>
        <taxon>Fungi</taxon>
        <taxon>Dikarya</taxon>
        <taxon>Ascomycota</taxon>
        <taxon>Pezizomycotina</taxon>
        <taxon>Sordariomycetes</taxon>
        <taxon>Hypocreomycetidae</taxon>
        <taxon>Hypocreales</taxon>
        <taxon>Sarocladiaceae</taxon>
        <taxon>Sarocladium</taxon>
    </lineage>
</organism>
<dbReference type="InterPro" id="IPR018849">
    <property type="entry name" value="Urb2/Npa2_C"/>
</dbReference>
<evidence type="ECO:0000259" key="1">
    <source>
        <dbReference type="Pfam" id="PF10441"/>
    </source>
</evidence>
<dbReference type="GO" id="GO:0005730">
    <property type="term" value="C:nucleolus"/>
    <property type="evidence" value="ECO:0007669"/>
    <property type="project" value="TreeGrafter"/>
</dbReference>
<comment type="caution">
    <text evidence="2">The sequence shown here is derived from an EMBL/GenBank/DDBJ whole genome shotgun (WGS) entry which is preliminary data.</text>
</comment>
<dbReference type="PANTHER" id="PTHR15682:SF2">
    <property type="entry name" value="UNHEALTHY RIBOSOME BIOGENESIS PROTEIN 2 HOMOLOG"/>
    <property type="match status" value="1"/>
</dbReference>
<dbReference type="EMBL" id="JAPDFR010000002">
    <property type="protein sequence ID" value="KAK0389230.1"/>
    <property type="molecule type" value="Genomic_DNA"/>
</dbReference>
<dbReference type="Pfam" id="PF10441">
    <property type="entry name" value="Urb2"/>
    <property type="match status" value="1"/>
</dbReference>
<accession>A0AA39GKU0</accession>
<dbReference type="PANTHER" id="PTHR15682">
    <property type="entry name" value="UNHEALTHY RIBOSOME BIOGENESIS PROTEIN 2 HOMOLOG"/>
    <property type="match status" value="1"/>
</dbReference>
<name>A0AA39GKU0_SARSR</name>
<feature type="domain" description="Nucleolar 27S pre-rRNA processing Urb2/Npa2 C-terminal" evidence="1">
    <location>
        <begin position="1135"/>
        <end position="1345"/>
    </location>
</feature>
<protein>
    <recommendedName>
        <fullName evidence="1">Nucleolar 27S pre-rRNA processing Urb2/Npa2 C-terminal domain-containing protein</fullName>
    </recommendedName>
</protein>
<sequence length="1346" mass="149898">MSLIKTVRSLDQNGPGEGGENLQLLWSQLSASVDSQFHAAEESSLRWLLKLMNGASPAAETMRRYPLSWTILECIFRRMPLLSLAKSLAFRKFVAVLQQTAIDLASPKDLEATAKPGKRKRDSTITYELEHMKTTQARLQAATAVFKALHALLHRLDAVSSHDRIGAEHVRSLFCTSAAEMIKIVDPLFVVCGLVLDIEEPEELDSSEEWITIISSIWDLHLQGDGDANEVAAHLLGDVLLLVRQLELIVDHAHAFDTSRNRWISDIQSFLQKVITQPAKAAYISQRSQAIVALALQTNSIRLHKIAPALYHVLTASSISSELRRRKGEKEWIENVFNVIEEAVRNIQGRESLLKSLLQRAAEKSTPIEVEHLRFVCREYALKNETRWDILALAVACDADVFQVTDSGKDLLKMVCSKLLAESDFRGERYDSMTRVVGGILQGFRVSRDMPGFLKLWYEQMCHAEVSSSSLQSPWFYVGQSSGEHSLSASVEQYISPAQLLDVLDWVVATGVHKQALSVFLARVSEGVTSDSFADAVCNKIFEVSQLLEDSKTTSWAMALRWRTIARTLAWFPSDKRGEAWVSIHKSLSKILRKGEIESASSFEAFKCCCQAWSSMGPDDPRLSEPLALLEAFSKRLMAHISEIGLSSIPSVADSSAAAGYDLAKGPGLEHYVAWYSRGQSRLVHLSVGQKERAPLVPELATKLSGNNASVEQCAWKALVENDQVWQDISVTPEVIGRLTTSLEEVTKREALPYSGAHVWVQLLSHIPSDAFTRQQRERMMAALMSKAQRTPKAQSNASLDDWRCLLSLVHKLALRPTFYDGMCFEDLVSVSDALCQDIHRFKPEDETFLEIIERMTEIATATFRRMTENVDERSLKYLDVGSSLLSPASDQITTLGEGSVDITSLPLRLILMKCLATLLSHSTHGRDIKTLASLCKQTQETTSKLIAALIDRWVNDKKSRREHTMVFSLYAALDAAHSLGAEVDFTIFKSSKLRKLDESSYESMMEGDLRGWTIQIFLRTYLPTSVANPFPGLVPPLDNVPSKLREAIMSRMMDAVLKDSTIAQRCEFVRLQLANISDSVDGRQGQVMAIEKVVRQIISMGQAEPAENATAFPLLYGELIRCLPRITSRADANRLCRVLQQLLETSPQPLGQWNIELTLEQLCDLSSKRNESAALPFISLCKVVESVIKKHRLRLEGHYHLLITLLEALLCQLIAAANAIEHKGPKAQAALAHSYGRIITLICEPTAGAVSRGQQQGSLSSATDAAKRSAGKHMYLILMQYVKLQLEGGVARPVREALEPGMNSIFDITSPEGRKILNDAMNASGRAILREMFKRYTKFGKWSGV</sequence>
<proteinExistence type="predicted"/>
<keyword evidence="3" id="KW-1185">Reference proteome</keyword>
<dbReference type="InterPro" id="IPR052609">
    <property type="entry name" value="Ribosome_Biogenesis_Reg"/>
</dbReference>
<gene>
    <name evidence="2" type="ORF">NLU13_2805</name>
</gene>
<dbReference type="Proteomes" id="UP001175261">
    <property type="component" value="Unassembled WGS sequence"/>
</dbReference>
<dbReference type="GO" id="GO:0042254">
    <property type="term" value="P:ribosome biogenesis"/>
    <property type="evidence" value="ECO:0007669"/>
    <property type="project" value="TreeGrafter"/>
</dbReference>